<reference evidence="2 3" key="1">
    <citation type="submission" date="2024-04" db="EMBL/GenBank/DDBJ databases">
        <title>Phyllosticta paracitricarpa is synonymous to the EU quarantine fungus P. citricarpa based on phylogenomic analyses.</title>
        <authorList>
            <consortium name="Lawrence Berkeley National Laboratory"/>
            <person name="Van Ingen-Buijs V.A."/>
            <person name="Van Westerhoven A.C."/>
            <person name="Haridas S."/>
            <person name="Skiadas P."/>
            <person name="Martin F."/>
            <person name="Groenewald J.Z."/>
            <person name="Crous P.W."/>
            <person name="Seidl M.F."/>
        </authorList>
    </citation>
    <scope>NUCLEOTIDE SEQUENCE [LARGE SCALE GENOMIC DNA]</scope>
    <source>
        <strain evidence="2 3">CBS 123371</strain>
    </source>
</reference>
<accession>A0ABR1K983</accession>
<feature type="region of interest" description="Disordered" evidence="1">
    <location>
        <begin position="57"/>
        <end position="83"/>
    </location>
</feature>
<evidence type="ECO:0000313" key="2">
    <source>
        <dbReference type="EMBL" id="KAK7510347.1"/>
    </source>
</evidence>
<dbReference type="EMBL" id="JBBPHU010000014">
    <property type="protein sequence ID" value="KAK7510347.1"/>
    <property type="molecule type" value="Genomic_DNA"/>
</dbReference>
<dbReference type="Proteomes" id="UP001363622">
    <property type="component" value="Unassembled WGS sequence"/>
</dbReference>
<feature type="region of interest" description="Disordered" evidence="1">
    <location>
        <begin position="1"/>
        <end position="22"/>
    </location>
</feature>
<keyword evidence="3" id="KW-1185">Reference proteome</keyword>
<protein>
    <submittedName>
        <fullName evidence="2">Uncharacterized protein</fullName>
    </submittedName>
</protein>
<proteinExistence type="predicted"/>
<evidence type="ECO:0000256" key="1">
    <source>
        <dbReference type="SAM" id="MobiDB-lite"/>
    </source>
</evidence>
<evidence type="ECO:0000313" key="3">
    <source>
        <dbReference type="Proteomes" id="UP001363622"/>
    </source>
</evidence>
<name>A0ABR1K983_9PEZI</name>
<sequence length="285" mass="31246">MDHTQENSHCPPPRYSPPGYFSEQIQSSHNELAVAAPMYGEVSPPLGRPRPLQKPVVVPPNRHGQKPPTCSASGPSRRSCGANSPALAQLPDPITQDEFLAFVGRLNEAYVIHPFFQASFVSGGFVMAAALLPGGPGHWLNSKNVRGLAKVRGKRLQKQQERAIELAGESAQTNRGVAELERLAQAQESVEGQLLENQKDWSAHAQDRPAGDRQIDHELAAASARRDALMEEIRRAGEGKMKKADKKEERIANRILWIVITRLDGTVLGYDEIMVDTPSEQSSIV</sequence>
<organism evidence="2 3">
    <name type="scientific">Phyllosticta citriasiana</name>
    <dbReference type="NCBI Taxonomy" id="595635"/>
    <lineage>
        <taxon>Eukaryota</taxon>
        <taxon>Fungi</taxon>
        <taxon>Dikarya</taxon>
        <taxon>Ascomycota</taxon>
        <taxon>Pezizomycotina</taxon>
        <taxon>Dothideomycetes</taxon>
        <taxon>Dothideomycetes incertae sedis</taxon>
        <taxon>Botryosphaeriales</taxon>
        <taxon>Phyllostictaceae</taxon>
        <taxon>Phyllosticta</taxon>
    </lineage>
</organism>
<gene>
    <name evidence="2" type="ORF">IWZ03DRAFT_363377</name>
</gene>
<comment type="caution">
    <text evidence="2">The sequence shown here is derived from an EMBL/GenBank/DDBJ whole genome shotgun (WGS) entry which is preliminary data.</text>
</comment>